<keyword evidence="5 8" id="KW-0812">Transmembrane</keyword>
<dbReference type="Proteomes" id="UP000602442">
    <property type="component" value="Unassembled WGS sequence"/>
</dbReference>
<evidence type="ECO:0000256" key="4">
    <source>
        <dbReference type="ARBA" id="ARBA00022475"/>
    </source>
</evidence>
<dbReference type="InterPro" id="IPR037185">
    <property type="entry name" value="EmrE-like"/>
</dbReference>
<proteinExistence type="inferred from homology"/>
<evidence type="ECO:0000313" key="11">
    <source>
        <dbReference type="Proteomes" id="UP000602442"/>
    </source>
</evidence>
<evidence type="ECO:0000256" key="3">
    <source>
        <dbReference type="ARBA" id="ARBA00022448"/>
    </source>
</evidence>
<feature type="transmembrane region" description="Helical" evidence="8">
    <location>
        <begin position="82"/>
        <end position="103"/>
    </location>
</feature>
<comment type="subcellular location">
    <subcellularLocation>
        <location evidence="1">Cell membrane</location>
        <topology evidence="1">Multi-pass membrane protein</topology>
    </subcellularLocation>
</comment>
<feature type="transmembrane region" description="Helical" evidence="8">
    <location>
        <begin position="224"/>
        <end position="244"/>
    </location>
</feature>
<feature type="transmembrane region" description="Helical" evidence="8">
    <location>
        <begin position="162"/>
        <end position="184"/>
    </location>
</feature>
<dbReference type="PANTHER" id="PTHR22911:SF137">
    <property type="entry name" value="SOLUTE CARRIER FAMILY 35 MEMBER G2-RELATED"/>
    <property type="match status" value="1"/>
</dbReference>
<keyword evidence="4" id="KW-1003">Cell membrane</keyword>
<dbReference type="InterPro" id="IPR004626">
    <property type="entry name" value="RarD"/>
</dbReference>
<evidence type="ECO:0000313" key="10">
    <source>
        <dbReference type="EMBL" id="MBH5322102.1"/>
    </source>
</evidence>
<gene>
    <name evidence="10" type="primary">rarD</name>
    <name evidence="10" type="ORF">I5L03_05840</name>
</gene>
<dbReference type="EMBL" id="JAEANY010000002">
    <property type="protein sequence ID" value="MBH5322102.1"/>
    <property type="molecule type" value="Genomic_DNA"/>
</dbReference>
<keyword evidence="11" id="KW-1185">Reference proteome</keyword>
<feature type="transmembrane region" description="Helical" evidence="8">
    <location>
        <begin position="196"/>
        <end position="217"/>
    </location>
</feature>
<keyword evidence="3" id="KW-0813">Transport</keyword>
<evidence type="ECO:0000256" key="1">
    <source>
        <dbReference type="ARBA" id="ARBA00004651"/>
    </source>
</evidence>
<evidence type="ECO:0000256" key="2">
    <source>
        <dbReference type="ARBA" id="ARBA00007362"/>
    </source>
</evidence>
<comment type="caution">
    <text evidence="10">The sequence shown here is derived from an EMBL/GenBank/DDBJ whole genome shotgun (WGS) entry which is preliminary data.</text>
</comment>
<keyword evidence="7 8" id="KW-0472">Membrane</keyword>
<dbReference type="PANTHER" id="PTHR22911">
    <property type="entry name" value="ACYL-MALONYL CONDENSING ENZYME-RELATED"/>
    <property type="match status" value="1"/>
</dbReference>
<name>A0ABS0N2D2_9SPHN</name>
<dbReference type="Pfam" id="PF00892">
    <property type="entry name" value="EamA"/>
    <property type="match status" value="1"/>
</dbReference>
<evidence type="ECO:0000259" key="9">
    <source>
        <dbReference type="Pfam" id="PF00892"/>
    </source>
</evidence>
<evidence type="ECO:0000256" key="8">
    <source>
        <dbReference type="SAM" id="Phobius"/>
    </source>
</evidence>
<reference evidence="10 11" key="1">
    <citation type="submission" date="2020-11" db="EMBL/GenBank/DDBJ databases">
        <title>Erythrobacter sediminis sp. nov., a marine bacterium from a tidal flat of Garorim Bay.</title>
        <authorList>
            <person name="Kim D."/>
            <person name="Yoo Y."/>
            <person name="Kim J.-J."/>
        </authorList>
    </citation>
    <scope>NUCLEOTIDE SEQUENCE [LARGE SCALE GENOMIC DNA]</scope>
    <source>
        <strain evidence="10 11">JGD-13</strain>
    </source>
</reference>
<evidence type="ECO:0000256" key="7">
    <source>
        <dbReference type="ARBA" id="ARBA00023136"/>
    </source>
</evidence>
<feature type="domain" description="EamA" evidence="9">
    <location>
        <begin position="2"/>
        <end position="124"/>
    </location>
</feature>
<accession>A0ABS0N2D2</accession>
<dbReference type="SUPFAM" id="SSF103481">
    <property type="entry name" value="Multidrug resistance efflux transporter EmrE"/>
    <property type="match status" value="1"/>
</dbReference>
<dbReference type="NCBIfam" id="TIGR00688">
    <property type="entry name" value="rarD"/>
    <property type="match status" value="1"/>
</dbReference>
<comment type="similarity">
    <text evidence="2">Belongs to the EamA transporter family.</text>
</comment>
<dbReference type="InterPro" id="IPR000620">
    <property type="entry name" value="EamA_dom"/>
</dbReference>
<feature type="transmembrane region" description="Helical" evidence="8">
    <location>
        <begin position="250"/>
        <end position="268"/>
    </location>
</feature>
<sequence>MFWGFMPIYLILVADVPAVEFVAWRTSFTLPICLFFVWYRGRGDHLRECLSDRRTMLTLLGSSAMIAINWLGYIWAIQNTHVYAASLGYYILPLNMMLLGVVFLGEKLSLRQWAAVALAALGVGALATGALTTLWLSLTLAMSFGIYGLLRKTAAAGPLVGLTLEAIILLPLVLGYLGYVQFFGGGTAFGRDTVETLAIMAGGLMTAIPLLLFASAARALPYTLIGFMQFIAPTLVFILGLTVFHEELQAAQLAAFLAIWGAVALFSWDIWAKSRAARAAAAVA</sequence>
<organism evidence="10 11">
    <name type="scientific">Aurantiacibacter sediminis</name>
    <dbReference type="NCBI Taxonomy" id="2793064"/>
    <lineage>
        <taxon>Bacteria</taxon>
        <taxon>Pseudomonadati</taxon>
        <taxon>Pseudomonadota</taxon>
        <taxon>Alphaproteobacteria</taxon>
        <taxon>Sphingomonadales</taxon>
        <taxon>Erythrobacteraceae</taxon>
        <taxon>Aurantiacibacter</taxon>
    </lineage>
</organism>
<evidence type="ECO:0000256" key="5">
    <source>
        <dbReference type="ARBA" id="ARBA00022692"/>
    </source>
</evidence>
<feature type="transmembrane region" description="Helical" evidence="8">
    <location>
        <begin position="110"/>
        <end position="127"/>
    </location>
</feature>
<evidence type="ECO:0000256" key="6">
    <source>
        <dbReference type="ARBA" id="ARBA00022989"/>
    </source>
</evidence>
<feature type="transmembrane region" description="Helical" evidence="8">
    <location>
        <begin position="57"/>
        <end position="76"/>
    </location>
</feature>
<keyword evidence="6 8" id="KW-1133">Transmembrane helix</keyword>
<protein>
    <submittedName>
        <fullName evidence="10">EamA family transporter RarD</fullName>
    </submittedName>
</protein>
<feature type="transmembrane region" description="Helical" evidence="8">
    <location>
        <begin position="6"/>
        <end position="37"/>
    </location>
</feature>